<dbReference type="GO" id="GO:0005886">
    <property type="term" value="C:plasma membrane"/>
    <property type="evidence" value="ECO:0007669"/>
    <property type="project" value="TreeGrafter"/>
</dbReference>
<dbReference type="InterPro" id="IPR011021">
    <property type="entry name" value="Arrestin-like_N"/>
</dbReference>
<dbReference type="GO" id="GO:0030674">
    <property type="term" value="F:protein-macromolecule adaptor activity"/>
    <property type="evidence" value="ECO:0007669"/>
    <property type="project" value="TreeGrafter"/>
</dbReference>
<feature type="domain" description="Arrestin C-terminal-like" evidence="4">
    <location>
        <begin position="98"/>
        <end position="240"/>
    </location>
</feature>
<gene>
    <name evidence="5" type="ORF">FGG08_000656</name>
</gene>
<evidence type="ECO:0000256" key="1">
    <source>
        <dbReference type="ARBA" id="ARBA00005298"/>
    </source>
</evidence>
<organism evidence="5 6">
    <name type="scientific">Glutinoglossum americanum</name>
    <dbReference type="NCBI Taxonomy" id="1670608"/>
    <lineage>
        <taxon>Eukaryota</taxon>
        <taxon>Fungi</taxon>
        <taxon>Dikarya</taxon>
        <taxon>Ascomycota</taxon>
        <taxon>Pezizomycotina</taxon>
        <taxon>Geoglossomycetes</taxon>
        <taxon>Geoglossales</taxon>
        <taxon>Geoglossaceae</taxon>
        <taxon>Glutinoglossum</taxon>
    </lineage>
</organism>
<dbReference type="GO" id="GO:0031625">
    <property type="term" value="F:ubiquitin protein ligase binding"/>
    <property type="evidence" value="ECO:0007669"/>
    <property type="project" value="TreeGrafter"/>
</dbReference>
<evidence type="ECO:0000259" key="4">
    <source>
        <dbReference type="SMART" id="SM01017"/>
    </source>
</evidence>
<evidence type="ECO:0000256" key="3">
    <source>
        <dbReference type="SAM" id="MobiDB-lite"/>
    </source>
</evidence>
<feature type="compositionally biased region" description="Polar residues" evidence="3">
    <location>
        <begin position="452"/>
        <end position="472"/>
    </location>
</feature>
<dbReference type="InterPro" id="IPR014752">
    <property type="entry name" value="Arrestin-like_C"/>
</dbReference>
<proteinExistence type="inferred from homology"/>
<dbReference type="OrthoDB" id="2333384at2759"/>
<dbReference type="GO" id="GO:0005829">
    <property type="term" value="C:cytosol"/>
    <property type="evidence" value="ECO:0007669"/>
    <property type="project" value="TreeGrafter"/>
</dbReference>
<feature type="compositionally biased region" description="Polar residues" evidence="3">
    <location>
        <begin position="339"/>
        <end position="356"/>
    </location>
</feature>
<dbReference type="SMART" id="SM01017">
    <property type="entry name" value="Arrestin_C"/>
    <property type="match status" value="1"/>
</dbReference>
<dbReference type="PANTHER" id="PTHR11188">
    <property type="entry name" value="ARRESTIN DOMAIN CONTAINING PROTEIN"/>
    <property type="match status" value="1"/>
</dbReference>
<protein>
    <recommendedName>
        <fullName evidence="4">Arrestin C-terminal-like domain-containing protein</fullName>
    </recommendedName>
</protein>
<feature type="compositionally biased region" description="Low complexity" evidence="3">
    <location>
        <begin position="393"/>
        <end position="408"/>
    </location>
</feature>
<feature type="region of interest" description="Disordered" evidence="3">
    <location>
        <begin position="283"/>
        <end position="417"/>
    </location>
</feature>
<dbReference type="EMBL" id="JAGHQL010000008">
    <property type="protein sequence ID" value="KAH0545202.1"/>
    <property type="molecule type" value="Genomic_DNA"/>
</dbReference>
<evidence type="ECO:0000313" key="5">
    <source>
        <dbReference type="EMBL" id="KAH0545202.1"/>
    </source>
</evidence>
<feature type="compositionally biased region" description="Polar residues" evidence="3">
    <location>
        <begin position="429"/>
        <end position="441"/>
    </location>
</feature>
<dbReference type="AlphaFoldDB" id="A0A9P8L6P8"/>
<dbReference type="Pfam" id="PF00339">
    <property type="entry name" value="Arrestin_N"/>
    <property type="match status" value="1"/>
</dbReference>
<feature type="compositionally biased region" description="Polar residues" evidence="3">
    <location>
        <begin position="296"/>
        <end position="325"/>
    </location>
</feature>
<evidence type="ECO:0000256" key="2">
    <source>
        <dbReference type="ARBA" id="ARBA00038766"/>
    </source>
</evidence>
<comment type="caution">
    <text evidence="5">The sequence shown here is derived from an EMBL/GenBank/DDBJ whole genome shotgun (WGS) entry which is preliminary data.</text>
</comment>
<sequence length="523" mass="58504">MQSVFLEKEFVFKEALRGKTETLEIGNYEFPFEVLLPGDAPESVEGLYDCWVLYRMKATIARGRLAHKLHAQKKLRVIRTLNPSSLELSHAASVENIWPDKLEYSIVVPCRAAIFGTCVKMEFTLIPILKGLRIGRIIVQLRESQDFVLYDETYTINREVAVAEYNISEGFETLGEDQDGFRLRQTLALPRTLKRCVQDIDCKGIKVQHKLNFTVQLHNPDGHLSELRATLPVYIFISPHLLLGEDSRIVGSNLNDPRTLDALNQHAPPLYGEHESDVPWDHLDPNGYMTPVDGASSVSTPFHNRSRSQSLEDSDPMNWTATGTLRQGGLRDHLHNLPDPNSSFWPSNTHPNTASPSYPGENDSFPGTSTTLTQDPYQPSNPSDGSSVRRRSSSASYTNSLSWTSSTGPPSPRTPEHFEMDVNELSKVPSYTTALRNTSRTPLRDDLPTYFFATSSPSPSTEMPQTSNQASGDLQRRHLTATSMSPPTLLGRAEPRSTLSTRFVASDDRERRPGLLQARSTTH</sequence>
<dbReference type="InterPro" id="IPR011022">
    <property type="entry name" value="Arrestin_C-like"/>
</dbReference>
<dbReference type="Proteomes" id="UP000698800">
    <property type="component" value="Unassembled WGS sequence"/>
</dbReference>
<keyword evidence="6" id="KW-1185">Reference proteome</keyword>
<reference evidence="5" key="1">
    <citation type="submission" date="2021-03" db="EMBL/GenBank/DDBJ databases">
        <title>Comparative genomics and phylogenomic investigation of the class Geoglossomycetes provide insights into ecological specialization and systematics.</title>
        <authorList>
            <person name="Melie T."/>
            <person name="Pirro S."/>
            <person name="Miller A.N."/>
            <person name="Quandt A."/>
        </authorList>
    </citation>
    <scope>NUCLEOTIDE SEQUENCE</scope>
    <source>
        <strain evidence="5">GBOQ0MN5Z8</strain>
    </source>
</reference>
<comment type="similarity">
    <text evidence="1">Belongs to the arrestin family.</text>
</comment>
<accession>A0A9P8L6P8</accession>
<name>A0A9P8L6P8_9PEZI</name>
<dbReference type="GO" id="GO:0070086">
    <property type="term" value="P:ubiquitin-dependent endocytosis"/>
    <property type="evidence" value="ECO:0007669"/>
    <property type="project" value="TreeGrafter"/>
</dbReference>
<evidence type="ECO:0000313" key="6">
    <source>
        <dbReference type="Proteomes" id="UP000698800"/>
    </source>
</evidence>
<dbReference type="Pfam" id="PF02752">
    <property type="entry name" value="Arrestin_C"/>
    <property type="match status" value="1"/>
</dbReference>
<feature type="region of interest" description="Disordered" evidence="3">
    <location>
        <begin position="429"/>
        <end position="523"/>
    </location>
</feature>
<comment type="subunit">
    <text evidence="2">Interacts with hulA.</text>
</comment>
<dbReference type="Gene3D" id="2.60.40.640">
    <property type="match status" value="1"/>
</dbReference>
<dbReference type="InterPro" id="IPR050357">
    <property type="entry name" value="Arrestin_domain-protein"/>
</dbReference>
<feature type="compositionally biased region" description="Polar residues" evidence="3">
    <location>
        <begin position="365"/>
        <end position="382"/>
    </location>
</feature>
<dbReference type="PANTHER" id="PTHR11188:SF17">
    <property type="entry name" value="FI21816P1"/>
    <property type="match status" value="1"/>
</dbReference>